<sequence>SGQENAMLATGSDENSDIMTELFGKLGVTSESVVTPFEGNDGFVLSDGSASVLIEDEKAARERGARIYCHAAGYGMAHSNVKFGTLTGSEAGLTNAVNNALADAGMTIDDIDAVFGFANGMKAVDDVEIKGLTAVFGDKLAEKPVVELKEVLGESRAAAATTAAAHAALMFAGKIPSQEAYSIAADGSVSKTNVEASKLNNVLVAAYGAGGSYTAIVLSK</sequence>
<evidence type="ECO:0000259" key="2">
    <source>
        <dbReference type="PROSITE" id="PS52004"/>
    </source>
</evidence>
<dbReference type="EMBL" id="AJWY01011397">
    <property type="protein sequence ID" value="EKC52867.1"/>
    <property type="molecule type" value="Genomic_DNA"/>
</dbReference>
<dbReference type="InterPro" id="IPR000794">
    <property type="entry name" value="Beta-ketoacyl_synthase"/>
</dbReference>
<evidence type="ECO:0000256" key="1">
    <source>
        <dbReference type="ARBA" id="ARBA00022679"/>
    </source>
</evidence>
<dbReference type="InterPro" id="IPR014031">
    <property type="entry name" value="Ketoacyl_synth_C"/>
</dbReference>
<dbReference type="InterPro" id="IPR020841">
    <property type="entry name" value="PKS_Beta-ketoAc_synthase_dom"/>
</dbReference>
<proteinExistence type="predicted"/>
<feature type="domain" description="Ketosynthase family 3 (KS3)" evidence="2">
    <location>
        <begin position="1"/>
        <end position="220"/>
    </location>
</feature>
<dbReference type="GO" id="GO:0006633">
    <property type="term" value="P:fatty acid biosynthetic process"/>
    <property type="evidence" value="ECO:0007669"/>
    <property type="project" value="TreeGrafter"/>
</dbReference>
<dbReference type="GO" id="GO:0004315">
    <property type="term" value="F:3-oxoacyl-[acyl-carrier-protein] synthase activity"/>
    <property type="evidence" value="ECO:0007669"/>
    <property type="project" value="TreeGrafter"/>
</dbReference>
<organism evidence="3">
    <name type="scientific">human gut metagenome</name>
    <dbReference type="NCBI Taxonomy" id="408170"/>
    <lineage>
        <taxon>unclassified sequences</taxon>
        <taxon>metagenomes</taxon>
        <taxon>organismal metagenomes</taxon>
    </lineage>
</organism>
<dbReference type="Pfam" id="PF02801">
    <property type="entry name" value="Ketoacyl-synt_C"/>
    <property type="match status" value="1"/>
</dbReference>
<evidence type="ECO:0000313" key="3">
    <source>
        <dbReference type="EMBL" id="EKC52867.1"/>
    </source>
</evidence>
<protein>
    <submittedName>
        <fullName evidence="3">3-oxoacyl-(Acyl-carrier-protein) synthase II</fullName>
    </submittedName>
</protein>
<reference evidence="3" key="1">
    <citation type="journal article" date="2013" name="Environ. Microbiol.">
        <title>Microbiota from the distal guts of lean and obese adolescents exhibit partial functional redundancy besides clear differences in community structure.</title>
        <authorList>
            <person name="Ferrer M."/>
            <person name="Ruiz A."/>
            <person name="Lanza F."/>
            <person name="Haange S.B."/>
            <person name="Oberbach A."/>
            <person name="Till H."/>
            <person name="Bargiela R."/>
            <person name="Campoy C."/>
            <person name="Segura M.T."/>
            <person name="Richter M."/>
            <person name="von Bergen M."/>
            <person name="Seifert J."/>
            <person name="Suarez A."/>
        </authorList>
    </citation>
    <scope>NUCLEOTIDE SEQUENCE</scope>
</reference>
<dbReference type="PANTHER" id="PTHR11712:SF336">
    <property type="entry name" value="3-OXOACYL-[ACYL-CARRIER-PROTEIN] SYNTHASE, MITOCHONDRIAL"/>
    <property type="match status" value="1"/>
</dbReference>
<dbReference type="SUPFAM" id="SSF53901">
    <property type="entry name" value="Thiolase-like"/>
    <property type="match status" value="1"/>
</dbReference>
<name>K1RWI2_9ZZZZ</name>
<dbReference type="Gene3D" id="3.40.47.10">
    <property type="match status" value="1"/>
</dbReference>
<feature type="non-terminal residue" evidence="3">
    <location>
        <position position="1"/>
    </location>
</feature>
<dbReference type="PROSITE" id="PS52004">
    <property type="entry name" value="KS3_2"/>
    <property type="match status" value="1"/>
</dbReference>
<dbReference type="PANTHER" id="PTHR11712">
    <property type="entry name" value="POLYKETIDE SYNTHASE-RELATED"/>
    <property type="match status" value="1"/>
</dbReference>
<dbReference type="AlphaFoldDB" id="K1RWI2"/>
<dbReference type="InterPro" id="IPR016039">
    <property type="entry name" value="Thiolase-like"/>
</dbReference>
<accession>K1RWI2</accession>
<gene>
    <name evidence="3" type="ORF">LEA_16667</name>
</gene>
<comment type="caution">
    <text evidence="3">The sequence shown here is derived from an EMBL/GenBank/DDBJ whole genome shotgun (WGS) entry which is preliminary data.</text>
</comment>
<keyword evidence="1" id="KW-0808">Transferase</keyword>